<proteinExistence type="predicted"/>
<sequence length="70" mass="7943">MMVCSPLIFDFRLCRETRTGGSIEQVILQCNPSQIEISLDDWSPLSQFCSNLPRSWGYLCLVAGLVDFEL</sequence>
<dbReference type="EMBL" id="GBRH01209441">
    <property type="protein sequence ID" value="JAD88454.1"/>
    <property type="molecule type" value="Transcribed_RNA"/>
</dbReference>
<protein>
    <submittedName>
        <fullName evidence="1">Uncharacterized protein</fullName>
    </submittedName>
</protein>
<name>A0A0A9DIL7_ARUDO</name>
<organism evidence="1">
    <name type="scientific">Arundo donax</name>
    <name type="common">Giant reed</name>
    <name type="synonym">Donax arundinaceus</name>
    <dbReference type="NCBI Taxonomy" id="35708"/>
    <lineage>
        <taxon>Eukaryota</taxon>
        <taxon>Viridiplantae</taxon>
        <taxon>Streptophyta</taxon>
        <taxon>Embryophyta</taxon>
        <taxon>Tracheophyta</taxon>
        <taxon>Spermatophyta</taxon>
        <taxon>Magnoliopsida</taxon>
        <taxon>Liliopsida</taxon>
        <taxon>Poales</taxon>
        <taxon>Poaceae</taxon>
        <taxon>PACMAD clade</taxon>
        <taxon>Arundinoideae</taxon>
        <taxon>Arundineae</taxon>
        <taxon>Arundo</taxon>
    </lineage>
</organism>
<reference evidence="1" key="2">
    <citation type="journal article" date="2015" name="Data Brief">
        <title>Shoot transcriptome of the giant reed, Arundo donax.</title>
        <authorList>
            <person name="Barrero R.A."/>
            <person name="Guerrero F.D."/>
            <person name="Moolhuijzen P."/>
            <person name="Goolsby J.A."/>
            <person name="Tidwell J."/>
            <person name="Bellgard S.E."/>
            <person name="Bellgard M.I."/>
        </authorList>
    </citation>
    <scope>NUCLEOTIDE SEQUENCE</scope>
    <source>
        <tissue evidence="1">Shoot tissue taken approximately 20 cm above the soil surface</tissue>
    </source>
</reference>
<dbReference type="AlphaFoldDB" id="A0A0A9DIL7"/>
<evidence type="ECO:0000313" key="1">
    <source>
        <dbReference type="EMBL" id="JAD88454.1"/>
    </source>
</evidence>
<accession>A0A0A9DIL7</accession>
<reference evidence="1" key="1">
    <citation type="submission" date="2014-09" db="EMBL/GenBank/DDBJ databases">
        <authorList>
            <person name="Magalhaes I.L.F."/>
            <person name="Oliveira U."/>
            <person name="Santos F.R."/>
            <person name="Vidigal T.H.D.A."/>
            <person name="Brescovit A.D."/>
            <person name="Santos A.J."/>
        </authorList>
    </citation>
    <scope>NUCLEOTIDE SEQUENCE</scope>
    <source>
        <tissue evidence="1">Shoot tissue taken approximately 20 cm above the soil surface</tissue>
    </source>
</reference>